<dbReference type="PRINTS" id="PR00081">
    <property type="entry name" value="GDHRDH"/>
</dbReference>
<evidence type="ECO:0000313" key="3">
    <source>
        <dbReference type="Proteomes" id="UP000019276"/>
    </source>
</evidence>
<dbReference type="OrthoDB" id="5786478at2"/>
<dbReference type="Proteomes" id="UP000019276">
    <property type="component" value="Unassembled WGS sequence"/>
</dbReference>
<evidence type="ECO:0000256" key="1">
    <source>
        <dbReference type="RuleBase" id="RU000363"/>
    </source>
</evidence>
<name>W7QE39_9ALTE</name>
<comment type="similarity">
    <text evidence="1">Belongs to the short-chain dehydrogenases/reductases (SDR) family.</text>
</comment>
<proteinExistence type="inferred from homology"/>
<dbReference type="AlphaFoldDB" id="W7QE39"/>
<evidence type="ECO:0000313" key="2">
    <source>
        <dbReference type="EMBL" id="EWH10186.1"/>
    </source>
</evidence>
<keyword evidence="3" id="KW-1185">Reference proteome</keyword>
<dbReference type="PRINTS" id="PR00080">
    <property type="entry name" value="SDRFAMILY"/>
</dbReference>
<dbReference type="SUPFAM" id="SSF51735">
    <property type="entry name" value="NAD(P)-binding Rossmann-fold domains"/>
    <property type="match status" value="1"/>
</dbReference>
<dbReference type="InterPro" id="IPR052184">
    <property type="entry name" value="SDR_enzymes"/>
</dbReference>
<dbReference type="STRING" id="1328313.DS2_08802"/>
<accession>W7QE39</accession>
<organism evidence="2 3">
    <name type="scientific">Catenovulum agarivorans DS-2</name>
    <dbReference type="NCBI Taxonomy" id="1328313"/>
    <lineage>
        <taxon>Bacteria</taxon>
        <taxon>Pseudomonadati</taxon>
        <taxon>Pseudomonadota</taxon>
        <taxon>Gammaproteobacteria</taxon>
        <taxon>Alteromonadales</taxon>
        <taxon>Alteromonadaceae</taxon>
        <taxon>Catenovulum</taxon>
    </lineage>
</organism>
<dbReference type="RefSeq" id="WP_035014375.1">
    <property type="nucleotide sequence ID" value="NZ_ARZY01000014.1"/>
</dbReference>
<dbReference type="Pfam" id="PF00106">
    <property type="entry name" value="adh_short"/>
    <property type="match status" value="1"/>
</dbReference>
<protein>
    <submittedName>
        <fullName evidence="2">Short-chain dehydrogenase/reductase SDR</fullName>
    </submittedName>
</protein>
<dbReference type="EMBL" id="ARZY01000014">
    <property type="protein sequence ID" value="EWH10186.1"/>
    <property type="molecule type" value="Genomic_DNA"/>
</dbReference>
<dbReference type="InterPro" id="IPR036291">
    <property type="entry name" value="NAD(P)-bd_dom_sf"/>
</dbReference>
<dbReference type="InterPro" id="IPR002347">
    <property type="entry name" value="SDR_fam"/>
</dbReference>
<gene>
    <name evidence="2" type="ORF">DS2_08802</name>
</gene>
<comment type="caution">
    <text evidence="2">The sequence shown here is derived from an EMBL/GenBank/DDBJ whole genome shotgun (WGS) entry which is preliminary data.</text>
</comment>
<dbReference type="eggNOG" id="COG1028">
    <property type="taxonomic scope" value="Bacteria"/>
</dbReference>
<dbReference type="PANTHER" id="PTHR45458">
    <property type="entry name" value="SHORT-CHAIN DEHYDROGENASE/REDUCTASE SDR"/>
    <property type="match status" value="1"/>
</dbReference>
<dbReference type="PANTHER" id="PTHR45458:SF1">
    <property type="entry name" value="SHORT CHAIN DEHYDROGENASE"/>
    <property type="match status" value="1"/>
</dbReference>
<sequence length="232" mass="25216">MQNWVLVTGADRGLGLAFVTHYLSLGCHVIATTRREQYTNELAELQRVHSTKLDIQHLDLADEQSINSFAQQLADKKRKLDLVINNAGISQIQQFGRWDSATFLQHFMVNSVAPALVAQAAIPFITAGGKLVQITSGVASLQLNIGADIGLDAYAASKAALNSISRRLSAKVAEQNIIVTLLNPGWVQTDMGGEQATMSIEDAIKLMTQSIEKLTLEQSGKFIEADGSIIPW</sequence>
<dbReference type="Gene3D" id="3.40.50.720">
    <property type="entry name" value="NAD(P)-binding Rossmann-like Domain"/>
    <property type="match status" value="1"/>
</dbReference>
<dbReference type="PATRIC" id="fig|1328313.3.peg.1796"/>
<dbReference type="GO" id="GO:0016616">
    <property type="term" value="F:oxidoreductase activity, acting on the CH-OH group of donors, NAD or NADP as acceptor"/>
    <property type="evidence" value="ECO:0007669"/>
    <property type="project" value="TreeGrafter"/>
</dbReference>
<dbReference type="CDD" id="cd05325">
    <property type="entry name" value="carb_red_sniffer_like_SDR_c"/>
    <property type="match status" value="1"/>
</dbReference>
<reference evidence="2 3" key="1">
    <citation type="journal article" date="2014" name="Genome Announc.">
        <title>Draft Genome Sequence of the Agar-Degrading Bacterium Catenovulum sp. Strain DS-2, Isolated from Intestines of Haliotis diversicolor.</title>
        <authorList>
            <person name="Shan D."/>
            <person name="Li X."/>
            <person name="Gu Z."/>
            <person name="Wei G."/>
            <person name="Gao Z."/>
            <person name="Shao Z."/>
        </authorList>
    </citation>
    <scope>NUCLEOTIDE SEQUENCE [LARGE SCALE GENOMIC DNA]</scope>
    <source>
        <strain evidence="2 3">DS-2</strain>
    </source>
</reference>